<proteinExistence type="predicted"/>
<reference evidence="2 3" key="1">
    <citation type="journal article" date="2015" name="BMC Genomics">
        <title>Insights from the genome of Ophiocordyceps polyrhachis-furcata to pathogenicity and host specificity in insect fungi.</title>
        <authorList>
            <person name="Wichadakul D."/>
            <person name="Kobmoo N."/>
            <person name="Ingsriswang S."/>
            <person name="Tangphatsornruang S."/>
            <person name="Chantasingh D."/>
            <person name="Luangsa-ard J.J."/>
            <person name="Eurwilaichitr L."/>
        </authorList>
    </citation>
    <scope>NUCLEOTIDE SEQUENCE [LARGE SCALE GENOMIC DNA]</scope>
    <source>
        <strain evidence="2 3">BCC 54312</strain>
    </source>
</reference>
<evidence type="ECO:0000313" key="2">
    <source>
        <dbReference type="EMBL" id="RCI15692.1"/>
    </source>
</evidence>
<feature type="region of interest" description="Disordered" evidence="1">
    <location>
        <begin position="51"/>
        <end position="71"/>
    </location>
</feature>
<keyword evidence="3" id="KW-1185">Reference proteome</keyword>
<sequence length="111" mass="12165">RWDWVQPVAADSGHKHKRALTHSSGASESRAPLISTTTPLCPPPNLWGLAVRRQGTSPKPKRARAKRWGWSLGARNRTHRIGSLALGTNPTTQNWHKTSPASLRCLCQGDG</sequence>
<evidence type="ECO:0000313" key="3">
    <source>
        <dbReference type="Proteomes" id="UP000253664"/>
    </source>
</evidence>
<comment type="caution">
    <text evidence="2">The sequence shown here is derived from an EMBL/GenBank/DDBJ whole genome shotgun (WGS) entry which is preliminary data.</text>
</comment>
<name>A0A367LN69_9HYPO</name>
<feature type="region of interest" description="Disordered" evidence="1">
    <location>
        <begin position="1"/>
        <end position="39"/>
    </location>
</feature>
<gene>
    <name evidence="2" type="ORF">L249_3385</name>
</gene>
<protein>
    <submittedName>
        <fullName evidence="2">Uncharacterized protein</fullName>
    </submittedName>
</protein>
<accession>A0A367LN69</accession>
<dbReference type="AlphaFoldDB" id="A0A367LN69"/>
<dbReference type="EMBL" id="LKCN02000002">
    <property type="protein sequence ID" value="RCI15692.1"/>
    <property type="molecule type" value="Genomic_DNA"/>
</dbReference>
<dbReference type="Proteomes" id="UP000253664">
    <property type="component" value="Unassembled WGS sequence"/>
</dbReference>
<organism evidence="2 3">
    <name type="scientific">Ophiocordyceps polyrhachis-furcata BCC 54312</name>
    <dbReference type="NCBI Taxonomy" id="1330021"/>
    <lineage>
        <taxon>Eukaryota</taxon>
        <taxon>Fungi</taxon>
        <taxon>Dikarya</taxon>
        <taxon>Ascomycota</taxon>
        <taxon>Pezizomycotina</taxon>
        <taxon>Sordariomycetes</taxon>
        <taxon>Hypocreomycetidae</taxon>
        <taxon>Hypocreales</taxon>
        <taxon>Ophiocordycipitaceae</taxon>
        <taxon>Ophiocordyceps</taxon>
    </lineage>
</organism>
<feature type="non-terminal residue" evidence="2">
    <location>
        <position position="1"/>
    </location>
</feature>
<evidence type="ECO:0000256" key="1">
    <source>
        <dbReference type="SAM" id="MobiDB-lite"/>
    </source>
</evidence>